<evidence type="ECO:0000256" key="5">
    <source>
        <dbReference type="ARBA" id="ARBA00022801"/>
    </source>
</evidence>
<proteinExistence type="inferred from homology"/>
<dbReference type="EC" id="3.1.3.15" evidence="3 8"/>
<comment type="pathway">
    <text evidence="1 8">Amino-acid biosynthesis; L-histidine biosynthesis; L-histidine from 5-phospho-alpha-D-ribose 1-diphosphate: step 8/9.</text>
</comment>
<dbReference type="GO" id="GO:0005737">
    <property type="term" value="C:cytoplasm"/>
    <property type="evidence" value="ECO:0007669"/>
    <property type="project" value="TreeGrafter"/>
</dbReference>
<gene>
    <name evidence="10" type="primary">HIS2</name>
    <name evidence="10" type="ORF">E8E12_000874</name>
</gene>
<comment type="caution">
    <text evidence="10">The sequence shown here is derived from an EMBL/GenBank/DDBJ whole genome shotgun (WGS) entry which is preliminary data.</text>
</comment>
<comment type="similarity">
    <text evidence="2 8">Belongs to the PHP hydrolase family. HisK subfamily.</text>
</comment>
<evidence type="ECO:0000256" key="6">
    <source>
        <dbReference type="ARBA" id="ARBA00023102"/>
    </source>
</evidence>
<dbReference type="InterPro" id="IPR004013">
    <property type="entry name" value="PHP_dom"/>
</dbReference>
<dbReference type="PANTHER" id="PTHR21039">
    <property type="entry name" value="HISTIDINOL PHOSPHATASE-RELATED"/>
    <property type="match status" value="1"/>
</dbReference>
<dbReference type="GO" id="GO:0000105">
    <property type="term" value="P:L-histidine biosynthetic process"/>
    <property type="evidence" value="ECO:0007669"/>
    <property type="project" value="UniProtKB-UniRule"/>
</dbReference>
<sequence>MPQSHHSHSGQFCGHAKNNLEEVVQAAIARGFHSFALTEHIPRELVDFYPEEAESHTEESLIKLFDNYYAEAVRLRDAYAHEIQILIAFESEWIRPSSLNIINRILDEYAFDFFMGSIHHTHKIPIDFDRAMYEQAREKAGGTDERLFEDYFEEQFDMLQKLKPPVVGHFDLIRLLSDHRDTAFEGMDGVWKKMQRNLHFIASYGGLLEFNSAGLRKGLAEPYPCLPVTKMFLSMGGGFVLSDDSHGIEQIGTNYPQLLEYIQKAGIEKIHFAARGCGERVDSRFPSAGFSTIAVADLAGLPFWSRLP</sequence>
<dbReference type="OrthoDB" id="5957391at2759"/>
<keyword evidence="4 8" id="KW-0028">Amino-acid biosynthesis</keyword>
<dbReference type="PANTHER" id="PTHR21039:SF0">
    <property type="entry name" value="HISTIDINOL-PHOSPHATASE"/>
    <property type="match status" value="1"/>
</dbReference>
<organism evidence="10 11">
    <name type="scientific">Didymella heteroderae</name>
    <dbReference type="NCBI Taxonomy" id="1769908"/>
    <lineage>
        <taxon>Eukaryota</taxon>
        <taxon>Fungi</taxon>
        <taxon>Dikarya</taxon>
        <taxon>Ascomycota</taxon>
        <taxon>Pezizomycotina</taxon>
        <taxon>Dothideomycetes</taxon>
        <taxon>Pleosporomycetidae</taxon>
        <taxon>Pleosporales</taxon>
        <taxon>Pleosporineae</taxon>
        <taxon>Didymellaceae</taxon>
        <taxon>Didymella</taxon>
    </lineage>
</organism>
<accession>A0A9P4WWG3</accession>
<dbReference type="EMBL" id="SWKV01000011">
    <property type="protein sequence ID" value="KAF3043625.1"/>
    <property type="molecule type" value="Genomic_DNA"/>
</dbReference>
<evidence type="ECO:0000256" key="8">
    <source>
        <dbReference type="RuleBase" id="RU366003"/>
    </source>
</evidence>
<feature type="domain" description="PHP" evidence="9">
    <location>
        <begin position="5"/>
        <end position="212"/>
    </location>
</feature>
<keyword evidence="5 8" id="KW-0378">Hydrolase</keyword>
<keyword evidence="6 8" id="KW-0368">Histidine biosynthesis</keyword>
<dbReference type="CDD" id="cd12110">
    <property type="entry name" value="PHP_HisPPase_Hisj_like"/>
    <property type="match status" value="1"/>
</dbReference>
<evidence type="ECO:0000256" key="4">
    <source>
        <dbReference type="ARBA" id="ARBA00022605"/>
    </source>
</evidence>
<evidence type="ECO:0000256" key="1">
    <source>
        <dbReference type="ARBA" id="ARBA00004970"/>
    </source>
</evidence>
<dbReference type="InterPro" id="IPR010140">
    <property type="entry name" value="Histidinol_P_phosphatase_HisJ"/>
</dbReference>
<name>A0A9P4WWG3_9PLEO</name>
<dbReference type="Proteomes" id="UP000758155">
    <property type="component" value="Unassembled WGS sequence"/>
</dbReference>
<dbReference type="AlphaFoldDB" id="A0A9P4WWG3"/>
<dbReference type="FunFam" id="3.20.20.140:FF:000059">
    <property type="entry name" value="Histidinol-phosphatase"/>
    <property type="match status" value="1"/>
</dbReference>
<evidence type="ECO:0000313" key="11">
    <source>
        <dbReference type="Proteomes" id="UP000758155"/>
    </source>
</evidence>
<evidence type="ECO:0000313" key="10">
    <source>
        <dbReference type="EMBL" id="KAF3043625.1"/>
    </source>
</evidence>
<comment type="catalytic activity">
    <reaction evidence="7 8">
        <text>L-histidinol phosphate + H2O = L-histidinol + phosphate</text>
        <dbReference type="Rhea" id="RHEA:14465"/>
        <dbReference type="ChEBI" id="CHEBI:15377"/>
        <dbReference type="ChEBI" id="CHEBI:43474"/>
        <dbReference type="ChEBI" id="CHEBI:57699"/>
        <dbReference type="ChEBI" id="CHEBI:57980"/>
        <dbReference type="EC" id="3.1.3.15"/>
    </reaction>
</comment>
<dbReference type="Gene3D" id="3.20.20.140">
    <property type="entry name" value="Metal-dependent hydrolases"/>
    <property type="match status" value="1"/>
</dbReference>
<dbReference type="InterPro" id="IPR016195">
    <property type="entry name" value="Pol/histidinol_Pase-like"/>
</dbReference>
<evidence type="ECO:0000256" key="7">
    <source>
        <dbReference type="ARBA" id="ARBA00049158"/>
    </source>
</evidence>
<dbReference type="GO" id="GO:0004401">
    <property type="term" value="F:histidinol-phosphatase activity"/>
    <property type="evidence" value="ECO:0007669"/>
    <property type="project" value="UniProtKB-UniRule"/>
</dbReference>
<reference evidence="10" key="1">
    <citation type="submission" date="2019-04" db="EMBL/GenBank/DDBJ databases">
        <title>Sequencing of skin fungus with MAO and IRED activity.</title>
        <authorList>
            <person name="Marsaioli A.J."/>
            <person name="Bonatto J.M.C."/>
            <person name="Reis Junior O."/>
        </authorList>
    </citation>
    <scope>NUCLEOTIDE SEQUENCE</scope>
    <source>
        <strain evidence="10">28M1</strain>
    </source>
</reference>
<dbReference type="SUPFAM" id="SSF89550">
    <property type="entry name" value="PHP domain-like"/>
    <property type="match status" value="1"/>
</dbReference>
<evidence type="ECO:0000259" key="9">
    <source>
        <dbReference type="Pfam" id="PF02811"/>
    </source>
</evidence>
<protein>
    <recommendedName>
        <fullName evidence="3 8">Histidinol-phosphatase</fullName>
        <shortName evidence="8">HolPase</shortName>
        <ecNumber evidence="3 8">3.1.3.15</ecNumber>
    </recommendedName>
</protein>
<dbReference type="Pfam" id="PF02811">
    <property type="entry name" value="PHP"/>
    <property type="match status" value="1"/>
</dbReference>
<keyword evidence="11" id="KW-1185">Reference proteome</keyword>
<evidence type="ECO:0000256" key="3">
    <source>
        <dbReference type="ARBA" id="ARBA00013085"/>
    </source>
</evidence>
<evidence type="ECO:0000256" key="2">
    <source>
        <dbReference type="ARBA" id="ARBA00009152"/>
    </source>
</evidence>
<dbReference type="NCBIfam" id="TIGR01856">
    <property type="entry name" value="hisJ_fam"/>
    <property type="match status" value="1"/>
</dbReference>